<dbReference type="Gene3D" id="3.90.226.10">
    <property type="entry name" value="2-enoyl-CoA Hydratase, Chain A, domain 1"/>
    <property type="match status" value="1"/>
</dbReference>
<keyword evidence="2" id="KW-0576">Peroxisome</keyword>
<name>A0A6J6D9W0_9ZZZZ</name>
<sequence>MSDVVIGHSGPITTITLNRPEKMNAITRAMYKSMADAINDAASDPVKSVVVIESNGDHFTAGNDISDFLNNPPLEDGSEVWQFIRAAHDFPKVLIAATQGNAVGIGSTMIMHCDFAYASPTTRFRMPFVNLGLVPEFGSSYLFPKNLGQRRAAELLLMGREFSAHEAASWGIINEVAEDAKARAHEVALLVAQQPPNALVQAKQLMKSPDHERLNVIMKAEGELFQQALTSEEAQNAFMNFLMKKSK</sequence>
<dbReference type="PANTHER" id="PTHR43684:SF1">
    <property type="entry name" value="ENOYL-COA DELTA ISOMERASE 2"/>
    <property type="match status" value="1"/>
</dbReference>
<dbReference type="GO" id="GO:0004165">
    <property type="term" value="F:delta(3)-delta(2)-enoyl-CoA isomerase activity"/>
    <property type="evidence" value="ECO:0007669"/>
    <property type="project" value="UniProtKB-ARBA"/>
</dbReference>
<dbReference type="PANTHER" id="PTHR43684">
    <property type="match status" value="1"/>
</dbReference>
<reference evidence="4" key="1">
    <citation type="submission" date="2020-05" db="EMBL/GenBank/DDBJ databases">
        <authorList>
            <person name="Chiriac C."/>
            <person name="Salcher M."/>
            <person name="Ghai R."/>
            <person name="Kavagutti S V."/>
        </authorList>
    </citation>
    <scope>NUCLEOTIDE SEQUENCE</scope>
</reference>
<evidence type="ECO:0000256" key="3">
    <source>
        <dbReference type="ARBA" id="ARBA00023235"/>
    </source>
</evidence>
<accession>A0A6J6D9W0</accession>
<dbReference type="InterPro" id="IPR001753">
    <property type="entry name" value="Enoyl-CoA_hydra/iso"/>
</dbReference>
<evidence type="ECO:0000256" key="1">
    <source>
        <dbReference type="ARBA" id="ARBA00004275"/>
    </source>
</evidence>
<dbReference type="SUPFAM" id="SSF52096">
    <property type="entry name" value="ClpP/crotonase"/>
    <property type="match status" value="1"/>
</dbReference>
<gene>
    <name evidence="4" type="ORF">UFOPK1650_00032</name>
</gene>
<protein>
    <submittedName>
        <fullName evidence="4">Unannotated protein</fullName>
    </submittedName>
</protein>
<organism evidence="4">
    <name type="scientific">freshwater metagenome</name>
    <dbReference type="NCBI Taxonomy" id="449393"/>
    <lineage>
        <taxon>unclassified sequences</taxon>
        <taxon>metagenomes</taxon>
        <taxon>ecological metagenomes</taxon>
    </lineage>
</organism>
<keyword evidence="3" id="KW-0413">Isomerase</keyword>
<dbReference type="GO" id="GO:0005777">
    <property type="term" value="C:peroxisome"/>
    <property type="evidence" value="ECO:0007669"/>
    <property type="project" value="UniProtKB-SubCell"/>
</dbReference>
<dbReference type="Gene3D" id="1.10.12.10">
    <property type="entry name" value="Lyase 2-enoyl-coa Hydratase, Chain A, domain 2"/>
    <property type="match status" value="1"/>
</dbReference>
<proteinExistence type="predicted"/>
<dbReference type="InterPro" id="IPR051053">
    <property type="entry name" value="ECH/Chromodomain_protein"/>
</dbReference>
<evidence type="ECO:0000313" key="4">
    <source>
        <dbReference type="EMBL" id="CAB4559093.1"/>
    </source>
</evidence>
<dbReference type="EMBL" id="CAEZTJ010000002">
    <property type="protein sequence ID" value="CAB4559093.1"/>
    <property type="molecule type" value="Genomic_DNA"/>
</dbReference>
<dbReference type="AlphaFoldDB" id="A0A6J6D9W0"/>
<dbReference type="InterPro" id="IPR029045">
    <property type="entry name" value="ClpP/crotonase-like_dom_sf"/>
</dbReference>
<dbReference type="InterPro" id="IPR014748">
    <property type="entry name" value="Enoyl-CoA_hydra_C"/>
</dbReference>
<dbReference type="Pfam" id="PF00378">
    <property type="entry name" value="ECH_1"/>
    <property type="match status" value="1"/>
</dbReference>
<dbReference type="CDD" id="cd06558">
    <property type="entry name" value="crotonase-like"/>
    <property type="match status" value="1"/>
</dbReference>
<comment type="subcellular location">
    <subcellularLocation>
        <location evidence="1">Peroxisome</location>
    </subcellularLocation>
</comment>
<evidence type="ECO:0000256" key="2">
    <source>
        <dbReference type="ARBA" id="ARBA00023140"/>
    </source>
</evidence>